<dbReference type="Proteomes" id="UP000095247">
    <property type="component" value="Unassembled WGS sequence"/>
</dbReference>
<evidence type="ECO:0000256" key="2">
    <source>
        <dbReference type="ARBA" id="ARBA00022723"/>
    </source>
</evidence>
<gene>
    <name evidence="6" type="ORF">BFL38_07595</name>
</gene>
<keyword evidence="2" id="KW-0479">Metal-binding</keyword>
<dbReference type="GO" id="GO:0008448">
    <property type="term" value="F:N-acetylglucosamine-6-phosphate deacetylase activity"/>
    <property type="evidence" value="ECO:0007669"/>
    <property type="project" value="InterPro"/>
</dbReference>
<name>A0A1E5NEV4_9SPIR</name>
<feature type="domain" description="Amidohydrolase-related" evidence="5">
    <location>
        <begin position="317"/>
        <end position="640"/>
    </location>
</feature>
<dbReference type="NCBIfam" id="TIGR00221">
    <property type="entry name" value="nagA"/>
    <property type="match status" value="1"/>
</dbReference>
<dbReference type="SUPFAM" id="SSF51556">
    <property type="entry name" value="Metallo-dependent hydrolases"/>
    <property type="match status" value="1"/>
</dbReference>
<dbReference type="GO" id="GO:0046872">
    <property type="term" value="F:metal ion binding"/>
    <property type="evidence" value="ECO:0007669"/>
    <property type="project" value="UniProtKB-KW"/>
</dbReference>
<dbReference type="InterPro" id="IPR006680">
    <property type="entry name" value="Amidohydro-rel"/>
</dbReference>
<proteinExistence type="inferred from homology"/>
<accession>A0A1E5NEV4</accession>
<comment type="similarity">
    <text evidence="1">Belongs to the metallo-dependent hydrolases superfamily. NagA family.</text>
</comment>
<dbReference type="Gene3D" id="3.20.20.140">
    <property type="entry name" value="Metal-dependent hydrolases"/>
    <property type="match status" value="1"/>
</dbReference>
<keyword evidence="4" id="KW-0119">Carbohydrate metabolism</keyword>
<dbReference type="Gene3D" id="2.30.40.10">
    <property type="entry name" value="Urease, subunit C, domain 1"/>
    <property type="match status" value="1"/>
</dbReference>
<organism evidence="6 7">
    <name type="scientific">Brachyspira hampsonii</name>
    <dbReference type="NCBI Taxonomy" id="1287055"/>
    <lineage>
        <taxon>Bacteria</taxon>
        <taxon>Pseudomonadati</taxon>
        <taxon>Spirochaetota</taxon>
        <taxon>Spirochaetia</taxon>
        <taxon>Brachyspirales</taxon>
        <taxon>Brachyspiraceae</taxon>
        <taxon>Brachyspira</taxon>
    </lineage>
</organism>
<protein>
    <submittedName>
        <fullName evidence="6">N-acetylglucosamine-6-phosphate deacetylase</fullName>
    </submittedName>
</protein>
<evidence type="ECO:0000256" key="4">
    <source>
        <dbReference type="ARBA" id="ARBA00023277"/>
    </source>
</evidence>
<evidence type="ECO:0000256" key="1">
    <source>
        <dbReference type="ARBA" id="ARBA00010716"/>
    </source>
</evidence>
<sequence>MRIIITNESVYEWAAYYTVKCILDYSDKEKPFVLSFPLRYINKSYYQKLLSFYNDNIVSFKNIHIVSSGEYIDSNISQKYLEDNFLKFIDIPKENVHLFDSNVVNRKEEAKRMANLIKELGNITLLIDNLAEDGSFLLNTPSSSLEGSVRDKKISEIIRSYESKKFNMPIEMFPREGFTLGFEEAFNAKYILVMANGYEVSDALAHCVEGAISQFYPTSVLQEHKKLIIVADEESSSDLKVKTYKYAKSLESKSLHPKELIKGLYKSYYALTNIKIFDGEKFIDGHCIVIENNVIKSVEKEIDVDAVITRIDLGGKIVAPGYIDLQVNGIGGYDINASPTVETLKNMNEVCQRYGCTSYLPTVITNGDEYMLKIIDLFNSIEDLSVIGVLGIHFEGPYISHEKRGIHNEKFIREPNMEMIKKINASKCVMVTVAPEMVNGEVIEAFASAGKVVSVGHTNGTYAEIKEKIPYGITFATHLFNAMRPWGSREPGAVGAVLETKDMYAGLICDGVHCDFASVELAYKLKTGHICIVTDAIAPAAAPEIKEYIWAGKKIHRDGNRLIDDNGTLGGSAITISQSVRNVVNEVGAAVEEALKMASLYPAKVMGIDDKYGRIKEGYIADLVVLDEKLVVKGVVFKGNYKEYNYDHEWVTHA</sequence>
<dbReference type="CDD" id="cd00854">
    <property type="entry name" value="NagA"/>
    <property type="match status" value="1"/>
</dbReference>
<dbReference type="InterPro" id="IPR037171">
    <property type="entry name" value="NagB/RpiA_transferase-like"/>
</dbReference>
<dbReference type="PANTHER" id="PTHR11113:SF14">
    <property type="entry name" value="N-ACETYLGLUCOSAMINE-6-PHOSPHATE DEACETYLASE"/>
    <property type="match status" value="1"/>
</dbReference>
<dbReference type="InterPro" id="IPR003764">
    <property type="entry name" value="GlcNAc_6-P_deAcase"/>
</dbReference>
<dbReference type="Pfam" id="PF01979">
    <property type="entry name" value="Amidohydro_1"/>
    <property type="match status" value="1"/>
</dbReference>
<dbReference type="InterPro" id="IPR032466">
    <property type="entry name" value="Metal_Hydrolase"/>
</dbReference>
<dbReference type="SUPFAM" id="SSF100950">
    <property type="entry name" value="NagB/RpiA/CoA transferase-like"/>
    <property type="match status" value="1"/>
</dbReference>
<comment type="caution">
    <text evidence="6">The sequence shown here is derived from an EMBL/GenBank/DDBJ whole genome shotgun (WGS) entry which is preliminary data.</text>
</comment>
<evidence type="ECO:0000313" key="7">
    <source>
        <dbReference type="Proteomes" id="UP000095247"/>
    </source>
</evidence>
<dbReference type="RefSeq" id="WP_069726207.1">
    <property type="nucleotide sequence ID" value="NZ_MDCO01000009.1"/>
</dbReference>
<dbReference type="SUPFAM" id="SSF51338">
    <property type="entry name" value="Composite domain of metallo-dependent hydrolases"/>
    <property type="match status" value="1"/>
</dbReference>
<dbReference type="AlphaFoldDB" id="A0A1E5NEV4"/>
<dbReference type="EMBL" id="MDCO01000009">
    <property type="protein sequence ID" value="OEJ14699.1"/>
    <property type="molecule type" value="Genomic_DNA"/>
</dbReference>
<evidence type="ECO:0000256" key="3">
    <source>
        <dbReference type="ARBA" id="ARBA00022801"/>
    </source>
</evidence>
<reference evidence="6 7" key="1">
    <citation type="submission" date="2016-08" db="EMBL/GenBank/DDBJ databases">
        <title>Characterization and recognition of Brachyspira hampsonii sp. nov., a novel intestinal spirochete that is pathogenic to pigs.</title>
        <authorList>
            <person name="Mirajkar N."/>
            <person name="La T."/>
            <person name="Phillips N."/>
            <person name="Hampson D."/>
            <person name="Gebhart C."/>
        </authorList>
    </citation>
    <scope>NUCLEOTIDE SEQUENCE [LARGE SCALE GENOMIC DNA]</scope>
    <source>
        <strain evidence="6 7">P280/1</strain>
    </source>
</reference>
<keyword evidence="3" id="KW-0378">Hydrolase</keyword>
<dbReference type="GO" id="GO:0006046">
    <property type="term" value="P:N-acetylglucosamine catabolic process"/>
    <property type="evidence" value="ECO:0007669"/>
    <property type="project" value="TreeGrafter"/>
</dbReference>
<dbReference type="PANTHER" id="PTHR11113">
    <property type="entry name" value="N-ACETYLGLUCOSAMINE-6-PHOSPHATE DEACETYLASE"/>
    <property type="match status" value="1"/>
</dbReference>
<dbReference type="InterPro" id="IPR011059">
    <property type="entry name" value="Metal-dep_hydrolase_composite"/>
</dbReference>
<evidence type="ECO:0000313" key="6">
    <source>
        <dbReference type="EMBL" id="OEJ14699.1"/>
    </source>
</evidence>
<evidence type="ECO:0000259" key="5">
    <source>
        <dbReference type="Pfam" id="PF01979"/>
    </source>
</evidence>
<dbReference type="Gene3D" id="3.40.50.1360">
    <property type="match status" value="1"/>
</dbReference>